<dbReference type="AlphaFoldDB" id="A0A7C9UYH1"/>
<dbReference type="InterPro" id="IPR036513">
    <property type="entry name" value="STAS_dom_sf"/>
</dbReference>
<protein>
    <recommendedName>
        <fullName evidence="2">Anti-sigma factor antagonist</fullName>
    </recommendedName>
</protein>
<comment type="similarity">
    <text evidence="1 2">Belongs to the anti-sigma-factor antagonist family.</text>
</comment>
<dbReference type="Proteomes" id="UP000480684">
    <property type="component" value="Unassembled WGS sequence"/>
</dbReference>
<dbReference type="SUPFAM" id="SSF52091">
    <property type="entry name" value="SpoIIaa-like"/>
    <property type="match status" value="1"/>
</dbReference>
<dbReference type="PROSITE" id="PS50801">
    <property type="entry name" value="STAS"/>
    <property type="match status" value="1"/>
</dbReference>
<proteinExistence type="inferred from homology"/>
<organism evidence="4 5">
    <name type="scientific">Magnetospirillum aberrantis SpK</name>
    <dbReference type="NCBI Taxonomy" id="908842"/>
    <lineage>
        <taxon>Bacteria</taxon>
        <taxon>Pseudomonadati</taxon>
        <taxon>Pseudomonadota</taxon>
        <taxon>Alphaproteobacteria</taxon>
        <taxon>Rhodospirillales</taxon>
        <taxon>Rhodospirillaceae</taxon>
        <taxon>Magnetospirillum</taxon>
    </lineage>
</organism>
<dbReference type="NCBIfam" id="TIGR00377">
    <property type="entry name" value="ant_ant_sig"/>
    <property type="match status" value="1"/>
</dbReference>
<dbReference type="Pfam" id="PF01740">
    <property type="entry name" value="STAS"/>
    <property type="match status" value="1"/>
</dbReference>
<evidence type="ECO:0000259" key="3">
    <source>
        <dbReference type="PROSITE" id="PS50801"/>
    </source>
</evidence>
<dbReference type="RefSeq" id="WP_163682621.1">
    <property type="nucleotide sequence ID" value="NZ_JAAIYP010000045.1"/>
</dbReference>
<comment type="caution">
    <text evidence="4">The sequence shown here is derived from an EMBL/GenBank/DDBJ whole genome shotgun (WGS) entry which is preliminary data.</text>
</comment>
<dbReference type="CDD" id="cd07043">
    <property type="entry name" value="STAS_anti-anti-sigma_factors"/>
    <property type="match status" value="1"/>
</dbReference>
<dbReference type="EMBL" id="JAAIYP010000045">
    <property type="protein sequence ID" value="NFV82009.1"/>
    <property type="molecule type" value="Genomic_DNA"/>
</dbReference>
<evidence type="ECO:0000313" key="5">
    <source>
        <dbReference type="Proteomes" id="UP000480684"/>
    </source>
</evidence>
<feature type="domain" description="STAS" evidence="3">
    <location>
        <begin position="1"/>
        <end position="108"/>
    </location>
</feature>
<dbReference type="GO" id="GO:0043856">
    <property type="term" value="F:anti-sigma factor antagonist activity"/>
    <property type="evidence" value="ECO:0007669"/>
    <property type="project" value="InterPro"/>
</dbReference>
<dbReference type="PANTHER" id="PTHR33495">
    <property type="entry name" value="ANTI-SIGMA FACTOR ANTAGONIST TM_1081-RELATED-RELATED"/>
    <property type="match status" value="1"/>
</dbReference>
<keyword evidence="5" id="KW-1185">Reference proteome</keyword>
<accession>A0A7C9UYH1</accession>
<dbReference type="PANTHER" id="PTHR33495:SF2">
    <property type="entry name" value="ANTI-SIGMA FACTOR ANTAGONIST TM_1081-RELATED"/>
    <property type="match status" value="1"/>
</dbReference>
<dbReference type="InterPro" id="IPR003658">
    <property type="entry name" value="Anti-sigma_ant"/>
</dbReference>
<dbReference type="InterPro" id="IPR002645">
    <property type="entry name" value="STAS_dom"/>
</dbReference>
<evidence type="ECO:0000313" key="4">
    <source>
        <dbReference type="EMBL" id="NFV82009.1"/>
    </source>
</evidence>
<evidence type="ECO:0000256" key="1">
    <source>
        <dbReference type="ARBA" id="ARBA00009013"/>
    </source>
</evidence>
<sequence>MKMETQERGTTVVVTLAGEIDLQHSPTVRRQLMDLMFEQRDVLVDLSRVAYIDSSGIASLVEAYQAARKNATRFVLVAVSAPAMRVLQLARLDKVFALADTVDAALAG</sequence>
<gene>
    <name evidence="4" type="ORF">G4223_18010</name>
</gene>
<evidence type="ECO:0000256" key="2">
    <source>
        <dbReference type="RuleBase" id="RU003749"/>
    </source>
</evidence>
<name>A0A7C9UYH1_9PROT</name>
<dbReference type="Gene3D" id="3.30.750.24">
    <property type="entry name" value="STAS domain"/>
    <property type="match status" value="1"/>
</dbReference>
<reference evidence="4 5" key="1">
    <citation type="submission" date="2020-02" db="EMBL/GenBank/DDBJ databases">
        <authorList>
            <person name="Dziuba M."/>
            <person name="Kuznetsov B."/>
            <person name="Mardanov A."/>
            <person name="Ravin N."/>
            <person name="Grouzdev D."/>
        </authorList>
    </citation>
    <scope>NUCLEOTIDE SEQUENCE [LARGE SCALE GENOMIC DNA]</scope>
    <source>
        <strain evidence="4 5">SpK</strain>
    </source>
</reference>